<accession>A0A225VZH2</accession>
<dbReference type="Proteomes" id="UP000198211">
    <property type="component" value="Unassembled WGS sequence"/>
</dbReference>
<sequence>MKSTCHPHIAPTIWTIAAEYVRHFNDYVSYPTTIHPTILTFLNAVMARDVMIGSNFGVKALLENWRLYAVYFNDVHMELTDMTRISPDTLVADIVFSVTITNHTLKRAFPHLNSDGCGGRNGGAWFPSAIRMLDHKLVMRGTLIFAWDNVADKVASLQFKADMMTPLIKLLGNLSSVSCAFGKACVTPDCNFVLR</sequence>
<evidence type="ECO:0000313" key="1">
    <source>
        <dbReference type="EMBL" id="OWZ10732.1"/>
    </source>
</evidence>
<evidence type="ECO:0000313" key="2">
    <source>
        <dbReference type="Proteomes" id="UP000198211"/>
    </source>
</evidence>
<evidence type="ECO:0008006" key="3">
    <source>
        <dbReference type="Google" id="ProtNLM"/>
    </source>
</evidence>
<name>A0A225VZH2_9STRA</name>
<organism evidence="1 2">
    <name type="scientific">Phytophthora megakarya</name>
    <dbReference type="NCBI Taxonomy" id="4795"/>
    <lineage>
        <taxon>Eukaryota</taxon>
        <taxon>Sar</taxon>
        <taxon>Stramenopiles</taxon>
        <taxon>Oomycota</taxon>
        <taxon>Peronosporomycetes</taxon>
        <taxon>Peronosporales</taxon>
        <taxon>Peronosporaceae</taxon>
        <taxon>Phytophthora</taxon>
    </lineage>
</organism>
<comment type="caution">
    <text evidence="1">The sequence shown here is derived from an EMBL/GenBank/DDBJ whole genome shotgun (WGS) entry which is preliminary data.</text>
</comment>
<keyword evidence="2" id="KW-1185">Reference proteome</keyword>
<dbReference type="OrthoDB" id="118383at2759"/>
<protein>
    <recommendedName>
        <fullName evidence="3">Bzip transcription factor</fullName>
    </recommendedName>
</protein>
<gene>
    <name evidence="1" type="ORF">PHMEG_00016372</name>
</gene>
<dbReference type="EMBL" id="NBNE01002354">
    <property type="protein sequence ID" value="OWZ10732.1"/>
    <property type="molecule type" value="Genomic_DNA"/>
</dbReference>
<dbReference type="AlphaFoldDB" id="A0A225VZH2"/>
<proteinExistence type="predicted"/>
<reference evidence="2" key="1">
    <citation type="submission" date="2017-03" db="EMBL/GenBank/DDBJ databases">
        <title>Phytopthora megakarya and P. palmivora, two closely related causual agents of cacao black pod achieved similar genome size and gene model numbers by different mechanisms.</title>
        <authorList>
            <person name="Ali S."/>
            <person name="Shao J."/>
            <person name="Larry D.J."/>
            <person name="Kronmiller B."/>
            <person name="Shen D."/>
            <person name="Strem M.D."/>
            <person name="Melnick R.L."/>
            <person name="Guiltinan M.J."/>
            <person name="Tyler B.M."/>
            <person name="Meinhardt L.W."/>
            <person name="Bailey B.A."/>
        </authorList>
    </citation>
    <scope>NUCLEOTIDE SEQUENCE [LARGE SCALE GENOMIC DNA]</scope>
    <source>
        <strain evidence="2">zdho120</strain>
    </source>
</reference>